<feature type="region of interest" description="Disordered" evidence="1">
    <location>
        <begin position="1035"/>
        <end position="1078"/>
    </location>
</feature>
<feature type="compositionally biased region" description="Polar residues" evidence="1">
    <location>
        <begin position="845"/>
        <end position="854"/>
    </location>
</feature>
<reference evidence="3" key="2">
    <citation type="submission" date="2015-02" db="UniProtKB">
        <authorList>
            <consortium name="EnsemblMetazoa"/>
        </authorList>
    </citation>
    <scope>IDENTIFICATION</scope>
</reference>
<feature type="region of interest" description="Disordered" evidence="1">
    <location>
        <begin position="903"/>
        <end position="936"/>
    </location>
</feature>
<name>T1IPF1_STRMM</name>
<feature type="compositionally biased region" description="Basic and acidic residues" evidence="1">
    <location>
        <begin position="835"/>
        <end position="844"/>
    </location>
</feature>
<evidence type="ECO:0000259" key="2">
    <source>
        <dbReference type="PROSITE" id="PS50222"/>
    </source>
</evidence>
<feature type="region of interest" description="Disordered" evidence="1">
    <location>
        <begin position="955"/>
        <end position="1009"/>
    </location>
</feature>
<sequence>MRQKMQQPQSDDSFRVLAKELALKPMAQHPIGFSNKALDPDEESLISDVSRVPGNVCLSKFEIEKCMRDRLVKNRDEILKAMQSIVFSWPGRVKKRKLFEMINGFWIVLTPQQFETLVSDIQEYGDGSIDFRQLFMKIEGKRRLKYGLAVSDKAKYGLPAPPLITGPGLDLILQSKINSNIKEVTRGLRMYQEGNGLIKRQALKKVLDTFAISTKPTQFNNLMRFYDPHNTGYVNIHDFLIQLGTHVRNYVKRNPDQITASSVFNWNEPFFDDLAMNTRRNALKYNKNDPDLMNLSIPEVVIQFEDRIGKNIEDLTKCFLTYDIASSGLVTFQDFRNVLNYFVYPTSESLYREIMQKLPVNSIGGMVAWEQFLETIKQKVSASPKQQSPVVHRWNKDPHQAIWTKTTSAEICKCGDLTNLLHPMTLKIIMEKLRKYNIVPGPVTRKIFTVRTNVGERLITRSDFKLFLGRRCCILSEREMTDLLNLLDPDHTNRITYNRFQTLFCENPPVISKNNEKDEIQEKKDSQWCQPKYDLAETAVTNMAACFPDLSPEDAIIKLRRHMHKNWAKFSKMRKSFFTSFSFRLTNRIALNHHLQTVLARAHGRSGSFIYQEELRLILDVFVMQLTDIQWQHLLKTLGITTGQINAQYFLDSFAILDVEALERWNRTVYRLFGDDLRKTTPPEDELERRLLTLIENRGKEIHYDLVKLDPKSFGFVGRKGFRKLMTKYMPDLSDDGFDDLWTRLPTNEFNNFDYEWFLRKYKHFYAKPPEHRCQCECDYAHNPKGWKDKMRGYIVGTDENDSTKANRSDDEGEGIAYRLLAGGMQADKKPEVELIVPSEKKTENSPSTSNNTKVMAIVSESSVRSVDVEGVVHVPFRPPTPPKHQLHKDSTVGPLVVQKNEDNEHHEHRSPHPEQHQYQGHNHHQGQHTDEDRRQSAGMDLRYHPFYTELCEESERTKSSNFERKSQKSTNFERKSQKSTNFERKLQKSSNFERKSQKSSNSERKSSICERKLNKCNRDLRKCAKFESYSESSVRSSASSQPRVEKLSFEGSTTSNPSISSSSIKSCPCHRRRTASSSGGVLGEELLKKIVNSKWREMRLELNKLDFDGLGEVKNEQFRSCLVKHGVPMTVEMDEILKKYSVPNTGPVNYLQFLQAFVIHLQPEEVTVTARRNFQQVPPVI</sequence>
<evidence type="ECO:0000313" key="3">
    <source>
        <dbReference type="EnsemblMetazoa" id="SMAR002902-PA"/>
    </source>
</evidence>
<dbReference type="Proteomes" id="UP000014500">
    <property type="component" value="Unassembled WGS sequence"/>
</dbReference>
<dbReference type="Gene3D" id="1.10.238.10">
    <property type="entry name" value="EF-hand"/>
    <property type="match status" value="5"/>
</dbReference>
<dbReference type="PhylomeDB" id="T1IPF1"/>
<feature type="compositionally biased region" description="Basic and acidic residues" evidence="1">
    <location>
        <begin position="903"/>
        <end position="916"/>
    </location>
</feature>
<dbReference type="eggNOG" id="KOG0027">
    <property type="taxonomic scope" value="Eukaryota"/>
</dbReference>
<dbReference type="AlphaFoldDB" id="T1IPF1"/>
<dbReference type="PANTHER" id="PTHR20875">
    <property type="entry name" value="EF-HAND CALCIUM-BINDING DOMAIN-CONTAINING PROTEIN 6-RELATED"/>
    <property type="match status" value="1"/>
</dbReference>
<dbReference type="EMBL" id="JH431260">
    <property type="status" value="NOT_ANNOTATED_CDS"/>
    <property type="molecule type" value="Genomic_DNA"/>
</dbReference>
<keyword evidence="4" id="KW-1185">Reference proteome</keyword>
<proteinExistence type="predicted"/>
<evidence type="ECO:0000313" key="4">
    <source>
        <dbReference type="Proteomes" id="UP000014500"/>
    </source>
</evidence>
<dbReference type="InterPro" id="IPR011992">
    <property type="entry name" value="EF-hand-dom_pair"/>
</dbReference>
<dbReference type="GO" id="GO:0005654">
    <property type="term" value="C:nucleoplasm"/>
    <property type="evidence" value="ECO:0007669"/>
    <property type="project" value="TreeGrafter"/>
</dbReference>
<organism evidence="3 4">
    <name type="scientific">Strigamia maritima</name>
    <name type="common">European centipede</name>
    <name type="synonym">Geophilus maritimus</name>
    <dbReference type="NCBI Taxonomy" id="126957"/>
    <lineage>
        <taxon>Eukaryota</taxon>
        <taxon>Metazoa</taxon>
        <taxon>Ecdysozoa</taxon>
        <taxon>Arthropoda</taxon>
        <taxon>Myriapoda</taxon>
        <taxon>Chilopoda</taxon>
        <taxon>Pleurostigmophora</taxon>
        <taxon>Geophilomorpha</taxon>
        <taxon>Linotaeniidae</taxon>
        <taxon>Strigamia</taxon>
    </lineage>
</organism>
<dbReference type="STRING" id="126957.T1IPF1"/>
<dbReference type="HOGENOM" id="CLU_272903_0_0_1"/>
<dbReference type="EnsemblMetazoa" id="SMAR002902-RA">
    <property type="protein sequence ID" value="SMAR002902-PA"/>
    <property type="gene ID" value="SMAR002902"/>
</dbReference>
<feature type="domain" description="EF-hand" evidence="2">
    <location>
        <begin position="310"/>
        <end position="345"/>
    </location>
</feature>
<dbReference type="PROSITE" id="PS50222">
    <property type="entry name" value="EF_HAND_2"/>
    <property type="match status" value="1"/>
</dbReference>
<feature type="compositionally biased region" description="Low complexity" evidence="1">
    <location>
        <begin position="1053"/>
        <end position="1068"/>
    </location>
</feature>
<evidence type="ECO:0000256" key="1">
    <source>
        <dbReference type="SAM" id="MobiDB-lite"/>
    </source>
</evidence>
<dbReference type="InterPro" id="IPR052603">
    <property type="entry name" value="EFCB6"/>
</dbReference>
<protein>
    <recommendedName>
        <fullName evidence="2">EF-hand domain-containing protein</fullName>
    </recommendedName>
</protein>
<feature type="region of interest" description="Disordered" evidence="1">
    <location>
        <begin position="835"/>
        <end position="854"/>
    </location>
</feature>
<accession>T1IPF1</accession>
<reference evidence="4" key="1">
    <citation type="submission" date="2011-05" db="EMBL/GenBank/DDBJ databases">
        <authorList>
            <person name="Richards S.R."/>
            <person name="Qu J."/>
            <person name="Jiang H."/>
            <person name="Jhangiani S.N."/>
            <person name="Agravi P."/>
            <person name="Goodspeed R."/>
            <person name="Gross S."/>
            <person name="Mandapat C."/>
            <person name="Jackson L."/>
            <person name="Mathew T."/>
            <person name="Pu L."/>
            <person name="Thornton R."/>
            <person name="Saada N."/>
            <person name="Wilczek-Boney K.B."/>
            <person name="Lee S."/>
            <person name="Kovar C."/>
            <person name="Wu Y."/>
            <person name="Scherer S.E."/>
            <person name="Worley K.C."/>
            <person name="Muzny D.M."/>
            <person name="Gibbs R."/>
        </authorList>
    </citation>
    <scope>NUCLEOTIDE SEQUENCE</scope>
    <source>
        <strain evidence="4">Brora</strain>
    </source>
</reference>
<dbReference type="InterPro" id="IPR002048">
    <property type="entry name" value="EF_hand_dom"/>
</dbReference>
<dbReference type="PANTHER" id="PTHR20875:SF2">
    <property type="entry name" value="EF-HAND CALCIUM-BINDING DOMAIN-CONTAINING PROTEIN 6"/>
    <property type="match status" value="1"/>
</dbReference>
<dbReference type="SUPFAM" id="SSF47473">
    <property type="entry name" value="EF-hand"/>
    <property type="match status" value="3"/>
</dbReference>
<dbReference type="GO" id="GO:0005509">
    <property type="term" value="F:calcium ion binding"/>
    <property type="evidence" value="ECO:0007669"/>
    <property type="project" value="InterPro"/>
</dbReference>